<sequence length="243" mass="25621">MTLPTVPVTAPPANPLPHGLFDAATITDEALSRHIGGITLTSPNQGGHGHWPTVCPTPDDTPDKTGQRPTPEDFASTIVWAVDECKTVGITDEEAQARAAHLLRLTAPVDVEKFAAEQLLTITPATAVSSVADALEVIEDALGEAGYPGVVHARRGLIAQIDSRLIVRQGGVLYTPGGHRWVFGSGYGALENTLVATGPVMIRRGSVVTGMSFDRVTNTRAALAERVITVGWESPTLAVPVNR</sequence>
<evidence type="ECO:0000256" key="1">
    <source>
        <dbReference type="SAM" id="MobiDB-lite"/>
    </source>
</evidence>
<keyword evidence="3" id="KW-1185">Reference proteome</keyword>
<feature type="region of interest" description="Disordered" evidence="1">
    <location>
        <begin position="40"/>
        <end position="71"/>
    </location>
</feature>
<name>A0A0B5D8H3_9CORY</name>
<reference evidence="2 3" key="1">
    <citation type="submission" date="2013-04" db="EMBL/GenBank/DDBJ databases">
        <title>Complete genome sequence of Corynebacterium humireducens DSM 45392(T), isolated from a wastewater-fed microbial fuel cell.</title>
        <authorList>
            <person name="Ruckert C."/>
            <person name="Albersmeier A."/>
            <person name="Kalinowski J."/>
        </authorList>
    </citation>
    <scope>NUCLEOTIDE SEQUENCE [LARGE SCALE GENOMIC DNA]</scope>
    <source>
        <strain evidence="3">MFC-5</strain>
    </source>
</reference>
<dbReference type="AlphaFoldDB" id="A0A0B5D8H3"/>
<proteinExistence type="predicted"/>
<dbReference type="OrthoDB" id="4556179at2"/>
<dbReference type="STRING" id="1223515.B842_03350"/>
<evidence type="ECO:0000313" key="3">
    <source>
        <dbReference type="Proteomes" id="UP000031524"/>
    </source>
</evidence>
<protein>
    <submittedName>
        <fullName evidence="2">Putative Gp13</fullName>
    </submittedName>
</protein>
<dbReference type="Proteomes" id="UP000031524">
    <property type="component" value="Chromosome"/>
</dbReference>
<gene>
    <name evidence="2" type="ORF">B842_03350</name>
</gene>
<dbReference type="KEGG" id="chm:B842_03350"/>
<dbReference type="RefSeq" id="WP_052437711.1">
    <property type="nucleotide sequence ID" value="NZ_BCSU01000030.1"/>
</dbReference>
<accession>A0A0B5D8H3</accession>
<dbReference type="EMBL" id="CP005286">
    <property type="protein sequence ID" value="AJE32523.1"/>
    <property type="molecule type" value="Genomic_DNA"/>
</dbReference>
<dbReference type="HOGENOM" id="CLU_1011293_0_0_11"/>
<evidence type="ECO:0000313" key="2">
    <source>
        <dbReference type="EMBL" id="AJE32523.1"/>
    </source>
</evidence>
<organism evidence="2 3">
    <name type="scientific">Corynebacterium humireducens NBRC 106098 = DSM 45392</name>
    <dbReference type="NCBI Taxonomy" id="1223515"/>
    <lineage>
        <taxon>Bacteria</taxon>
        <taxon>Bacillati</taxon>
        <taxon>Actinomycetota</taxon>
        <taxon>Actinomycetes</taxon>
        <taxon>Mycobacteriales</taxon>
        <taxon>Corynebacteriaceae</taxon>
        <taxon>Corynebacterium</taxon>
    </lineage>
</organism>